<dbReference type="RefSeq" id="WP_005873060.1">
    <property type="nucleotide sequence ID" value="NZ_ACYG01000030.1"/>
</dbReference>
<proteinExistence type="predicted"/>
<dbReference type="eggNOG" id="COG0775">
    <property type="taxonomic scope" value="Bacteria"/>
</dbReference>
<dbReference type="Proteomes" id="UP000005709">
    <property type="component" value="Unassembled WGS sequence"/>
</dbReference>
<dbReference type="OrthoDB" id="5339230at2"/>
<organism evidence="1 2">
    <name type="scientific">Campylobacter gracilis RM3268</name>
    <dbReference type="NCBI Taxonomy" id="553220"/>
    <lineage>
        <taxon>Bacteria</taxon>
        <taxon>Pseudomonadati</taxon>
        <taxon>Campylobacterota</taxon>
        <taxon>Epsilonproteobacteria</taxon>
        <taxon>Campylobacterales</taxon>
        <taxon>Campylobacteraceae</taxon>
        <taxon>Campylobacter</taxon>
    </lineage>
</organism>
<dbReference type="GO" id="GO:0009116">
    <property type="term" value="P:nucleoside metabolic process"/>
    <property type="evidence" value="ECO:0007669"/>
    <property type="project" value="InterPro"/>
</dbReference>
<dbReference type="AlphaFoldDB" id="C8PKX3"/>
<keyword evidence="2" id="KW-1185">Reference proteome</keyword>
<evidence type="ECO:0008006" key="3">
    <source>
        <dbReference type="Google" id="ProtNLM"/>
    </source>
</evidence>
<accession>C8PKX3</accession>
<name>C8PKX3_9BACT</name>
<dbReference type="Gene3D" id="3.40.50.1580">
    <property type="entry name" value="Nucleoside phosphorylase domain"/>
    <property type="match status" value="1"/>
</dbReference>
<reference evidence="1 2" key="1">
    <citation type="submission" date="2009-07" db="EMBL/GenBank/DDBJ databases">
        <authorList>
            <person name="Madupu R."/>
            <person name="Sebastian Y."/>
            <person name="Durkin A.S."/>
            <person name="Torralba M."/>
            <person name="Methe B."/>
            <person name="Sutton G.G."/>
            <person name="Strausberg R.L."/>
            <person name="Nelson K.E."/>
        </authorList>
    </citation>
    <scope>NUCLEOTIDE SEQUENCE [LARGE SCALE GENOMIC DNA]</scope>
    <source>
        <strain evidence="1 2">RM3268</strain>
    </source>
</reference>
<dbReference type="SUPFAM" id="SSF53167">
    <property type="entry name" value="Purine and uridine phosphorylases"/>
    <property type="match status" value="1"/>
</dbReference>
<evidence type="ECO:0000313" key="1">
    <source>
        <dbReference type="EMBL" id="EEV16732.1"/>
    </source>
</evidence>
<sequence length="181" mass="20153">MIISAGRNEIFDFALPMGVGLVDMSINLTKFLCENRQSLPSEIIFVGSAGLYKEGEILKIYESRSAANCEISALYELSYSPISFEIAARNSADVSYETITNSSNFITTDKKSALKFFERGYFLENMEFFSVLKVAQKFQIPASGIFCATNFCDSNAHADFLKNHAAAKENLTKYLKTKALI</sequence>
<protein>
    <recommendedName>
        <fullName evidence="3">Nucleoside phosphorylase domain-containing protein</fullName>
    </recommendedName>
</protein>
<dbReference type="STRING" id="824.CGRAC_0054"/>
<dbReference type="InterPro" id="IPR035994">
    <property type="entry name" value="Nucleoside_phosphorylase_sf"/>
</dbReference>
<evidence type="ECO:0000313" key="2">
    <source>
        <dbReference type="Proteomes" id="UP000005709"/>
    </source>
</evidence>
<dbReference type="EMBL" id="ACYG01000030">
    <property type="protein sequence ID" value="EEV16732.1"/>
    <property type="molecule type" value="Genomic_DNA"/>
</dbReference>
<gene>
    <name evidence="1" type="ORF">CAMGR0001_0346</name>
</gene>
<comment type="caution">
    <text evidence="1">The sequence shown here is derived from an EMBL/GenBank/DDBJ whole genome shotgun (WGS) entry which is preliminary data.</text>
</comment>
<dbReference type="GO" id="GO:0003824">
    <property type="term" value="F:catalytic activity"/>
    <property type="evidence" value="ECO:0007669"/>
    <property type="project" value="InterPro"/>
</dbReference>